<dbReference type="SUPFAM" id="SSF53850">
    <property type="entry name" value="Periplasmic binding protein-like II"/>
    <property type="match status" value="1"/>
</dbReference>
<proteinExistence type="inferred from homology"/>
<dbReference type="CDD" id="cd08423">
    <property type="entry name" value="PBP2_LTTR_like_6"/>
    <property type="match status" value="1"/>
</dbReference>
<dbReference type="PANTHER" id="PTHR30346">
    <property type="entry name" value="TRANSCRIPTIONAL DUAL REGULATOR HCAR-RELATED"/>
    <property type="match status" value="1"/>
</dbReference>
<dbReference type="SUPFAM" id="SSF46785">
    <property type="entry name" value="Winged helix' DNA-binding domain"/>
    <property type="match status" value="1"/>
</dbReference>
<dbReference type="RefSeq" id="WP_301887709.1">
    <property type="nucleotide sequence ID" value="NZ_BAAABW010000021.1"/>
</dbReference>
<organism evidence="7 8">
    <name type="scientific">Streptomyces blastmyceticus</name>
    <dbReference type="NCBI Taxonomy" id="68180"/>
    <lineage>
        <taxon>Bacteria</taxon>
        <taxon>Bacillati</taxon>
        <taxon>Actinomycetota</taxon>
        <taxon>Actinomycetes</taxon>
        <taxon>Kitasatosporales</taxon>
        <taxon>Streptomycetaceae</taxon>
        <taxon>Streptomyces</taxon>
    </lineage>
</organism>
<comment type="similarity">
    <text evidence="1">Belongs to the LysR transcriptional regulatory family.</text>
</comment>
<evidence type="ECO:0000256" key="4">
    <source>
        <dbReference type="ARBA" id="ARBA00023163"/>
    </source>
</evidence>
<dbReference type="PANTHER" id="PTHR30346:SF29">
    <property type="entry name" value="LYSR SUBSTRATE-BINDING"/>
    <property type="match status" value="1"/>
</dbReference>
<reference evidence="8" key="1">
    <citation type="journal article" date="2019" name="Int. J. Syst. Evol. Microbiol.">
        <title>The Global Catalogue of Microorganisms (GCM) 10K type strain sequencing project: providing services to taxonomists for standard genome sequencing and annotation.</title>
        <authorList>
            <consortium name="The Broad Institute Genomics Platform"/>
            <consortium name="The Broad Institute Genome Sequencing Center for Infectious Disease"/>
            <person name="Wu L."/>
            <person name="Ma J."/>
        </authorList>
    </citation>
    <scope>NUCLEOTIDE SEQUENCE [LARGE SCALE GENOMIC DNA]</scope>
    <source>
        <strain evidence="8">JCM 4565</strain>
    </source>
</reference>
<dbReference type="Pfam" id="PF03466">
    <property type="entry name" value="LysR_substrate"/>
    <property type="match status" value="1"/>
</dbReference>
<feature type="domain" description="HTH lysR-type" evidence="6">
    <location>
        <begin position="2"/>
        <end position="59"/>
    </location>
</feature>
<feature type="coiled-coil region" evidence="5">
    <location>
        <begin position="62"/>
        <end position="89"/>
    </location>
</feature>
<dbReference type="Proteomes" id="UP001500063">
    <property type="component" value="Unassembled WGS sequence"/>
</dbReference>
<dbReference type="InterPro" id="IPR005119">
    <property type="entry name" value="LysR_subst-bd"/>
</dbReference>
<evidence type="ECO:0000313" key="8">
    <source>
        <dbReference type="Proteomes" id="UP001500063"/>
    </source>
</evidence>
<evidence type="ECO:0000313" key="7">
    <source>
        <dbReference type="EMBL" id="GAA0358247.1"/>
    </source>
</evidence>
<dbReference type="Gene3D" id="1.10.10.10">
    <property type="entry name" value="Winged helix-like DNA-binding domain superfamily/Winged helix DNA-binding domain"/>
    <property type="match status" value="1"/>
</dbReference>
<keyword evidence="8" id="KW-1185">Reference proteome</keyword>
<evidence type="ECO:0000256" key="5">
    <source>
        <dbReference type="SAM" id="Coils"/>
    </source>
</evidence>
<evidence type="ECO:0000259" key="6">
    <source>
        <dbReference type="PROSITE" id="PS50931"/>
    </source>
</evidence>
<dbReference type="Gene3D" id="3.40.190.10">
    <property type="entry name" value="Periplasmic binding protein-like II"/>
    <property type="match status" value="2"/>
</dbReference>
<dbReference type="Pfam" id="PF00126">
    <property type="entry name" value="HTH_1"/>
    <property type="match status" value="1"/>
</dbReference>
<evidence type="ECO:0000256" key="3">
    <source>
        <dbReference type="ARBA" id="ARBA00023125"/>
    </source>
</evidence>
<accession>A0ABP3H347</accession>
<dbReference type="InterPro" id="IPR036388">
    <property type="entry name" value="WH-like_DNA-bd_sf"/>
</dbReference>
<protein>
    <submittedName>
        <fullName evidence="7">LysR family transcriptional regulator</fullName>
    </submittedName>
</protein>
<keyword evidence="5" id="KW-0175">Coiled coil</keyword>
<evidence type="ECO:0000256" key="2">
    <source>
        <dbReference type="ARBA" id="ARBA00023015"/>
    </source>
</evidence>
<evidence type="ECO:0000256" key="1">
    <source>
        <dbReference type="ARBA" id="ARBA00009437"/>
    </source>
</evidence>
<name>A0ABP3H347_9ACTN</name>
<dbReference type="PROSITE" id="PS50931">
    <property type="entry name" value="HTH_LYSR"/>
    <property type="match status" value="1"/>
</dbReference>
<keyword evidence="2" id="KW-0805">Transcription regulation</keyword>
<sequence>MLDINRLRALHAVAVHGSITGAAAALGFTPSAVSQQIAKLERETHTALLERHARHVTLTPAAETLVEAARQVTALLEQAESRLETQRQVPFGTMKLAAFPTACRSLIPPMLAELGRLHNGLDCRLLEADPSSALGLVAEGEIDLAIVHDWHNVPLMVPGGLATYEIGEDVGDVLLHADHPLADRPRLDVGDLMGLRWISHSPGAMCHSWLERTFTDRGLPVDVAYHVEEFQSQIALLAAGVGAALVPRLGRGPLPHNVRAIPLDPAPGRRIYAVWRRQAGSRPSIRAALTLLRDLAEGLDENVMVRPVR</sequence>
<dbReference type="EMBL" id="BAAABW010000021">
    <property type="protein sequence ID" value="GAA0358247.1"/>
    <property type="molecule type" value="Genomic_DNA"/>
</dbReference>
<dbReference type="InterPro" id="IPR000847">
    <property type="entry name" value="LysR_HTH_N"/>
</dbReference>
<comment type="caution">
    <text evidence="7">The sequence shown here is derived from an EMBL/GenBank/DDBJ whole genome shotgun (WGS) entry which is preliminary data.</text>
</comment>
<keyword evidence="3" id="KW-0238">DNA-binding</keyword>
<keyword evidence="4" id="KW-0804">Transcription</keyword>
<dbReference type="InterPro" id="IPR036390">
    <property type="entry name" value="WH_DNA-bd_sf"/>
</dbReference>
<gene>
    <name evidence="7" type="ORF">GCM10010319_39510</name>
</gene>